<comment type="caution">
    <text evidence="2">The sequence shown here is derived from an EMBL/GenBank/DDBJ whole genome shotgun (WGS) entry which is preliminary data.</text>
</comment>
<sequence length="25" mass="2771">MGSTFTAKAVKKTNGKNQQESMVER</sequence>
<feature type="region of interest" description="Disordered" evidence="1">
    <location>
        <begin position="1"/>
        <end position="25"/>
    </location>
</feature>
<protein>
    <submittedName>
        <fullName evidence="2">Uncharacterized protein</fullName>
    </submittedName>
</protein>
<reference evidence="2" key="1">
    <citation type="submission" date="2013-09" db="EMBL/GenBank/DDBJ databases">
        <title>Draft Genome Sequence of five Lactobacillus helveticus strains CIRM-BIA 101T, 103, 104, 951 and 953 isolated from milk product.</title>
        <authorList>
            <person name="Valence F."/>
            <person name="Chuat V."/>
            <person name="Ma L."/>
            <person name="Creno S."/>
            <person name="Falentin H."/>
            <person name="Lortal S."/>
            <person name="Bizet C."/>
            <person name="Clermont D."/>
            <person name="Loux V."/>
            <person name="Bouchier C."/>
            <person name="Cousin S."/>
        </authorList>
    </citation>
    <scope>NUCLEOTIDE SEQUENCE [LARGE SCALE GENOMIC DNA]</scope>
    <source>
        <strain evidence="2">CIRM-BIA 951</strain>
    </source>
</reference>
<dbReference type="EMBL" id="CBUK010000013">
    <property type="protein sequence ID" value="CDI57434.1"/>
    <property type="molecule type" value="Genomic_DNA"/>
</dbReference>
<gene>
    <name evidence="2" type="ORF">LHCIRMBIA951_00714</name>
</gene>
<keyword evidence="3" id="KW-1185">Reference proteome</keyword>
<feature type="compositionally biased region" description="Polar residues" evidence="1">
    <location>
        <begin position="15"/>
        <end position="25"/>
    </location>
</feature>
<dbReference type="AlphaFoldDB" id="U6F368"/>
<accession>U6F368</accession>
<dbReference type="Proteomes" id="UP000017248">
    <property type="component" value="Unassembled WGS sequence"/>
</dbReference>
<organism evidence="2 3">
    <name type="scientific">Lactobacillus helveticus CIRM-BIA 951</name>
    <dbReference type="NCBI Taxonomy" id="1226334"/>
    <lineage>
        <taxon>Bacteria</taxon>
        <taxon>Bacillati</taxon>
        <taxon>Bacillota</taxon>
        <taxon>Bacilli</taxon>
        <taxon>Lactobacillales</taxon>
        <taxon>Lactobacillaceae</taxon>
        <taxon>Lactobacillus</taxon>
    </lineage>
</organism>
<evidence type="ECO:0000313" key="2">
    <source>
        <dbReference type="EMBL" id="CDI57434.1"/>
    </source>
</evidence>
<name>U6F368_LACHE</name>
<evidence type="ECO:0000313" key="3">
    <source>
        <dbReference type="Proteomes" id="UP000017248"/>
    </source>
</evidence>
<evidence type="ECO:0000256" key="1">
    <source>
        <dbReference type="SAM" id="MobiDB-lite"/>
    </source>
</evidence>
<proteinExistence type="predicted"/>
<dbReference type="HOGENOM" id="CLU_3418990_0_0_9"/>